<dbReference type="Pfam" id="PF09484">
    <property type="entry name" value="Cas_TM1802"/>
    <property type="match status" value="1"/>
</dbReference>
<accession>A0A8J7S6C4</accession>
<gene>
    <name evidence="1" type="ORF">J3E07_001674</name>
</gene>
<comment type="caution">
    <text evidence="1">The sequence shown here is derived from an EMBL/GenBank/DDBJ whole genome shotgun (WGS) entry which is preliminary data.</text>
</comment>
<evidence type="ECO:0000313" key="1">
    <source>
        <dbReference type="EMBL" id="MBP2202233.1"/>
    </source>
</evidence>
<dbReference type="EMBL" id="JAGGMV010000010">
    <property type="protein sequence ID" value="MBP2202233.1"/>
    <property type="molecule type" value="Genomic_DNA"/>
</dbReference>
<dbReference type="InterPro" id="IPR013389">
    <property type="entry name" value="CRISPR-assoc_prot_Cas8b"/>
</dbReference>
<dbReference type="Proteomes" id="UP000740329">
    <property type="component" value="Unassembled WGS sequence"/>
</dbReference>
<dbReference type="OrthoDB" id="131869at2157"/>
<organism evidence="1 2">
    <name type="scientific">Methanococcus voltae</name>
    <dbReference type="NCBI Taxonomy" id="2188"/>
    <lineage>
        <taxon>Archaea</taxon>
        <taxon>Methanobacteriati</taxon>
        <taxon>Methanobacteriota</taxon>
        <taxon>Methanomada group</taxon>
        <taxon>Methanococci</taxon>
        <taxon>Methanococcales</taxon>
        <taxon>Methanococcaceae</taxon>
        <taxon>Methanococcus</taxon>
    </lineage>
</organism>
<dbReference type="NCBIfam" id="TIGR02591">
    <property type="entry name" value="cas_Csh1"/>
    <property type="match status" value="1"/>
</dbReference>
<dbReference type="AlphaFoldDB" id="A0A8J7S6C4"/>
<name>A0A8J7S6C4_METVO</name>
<dbReference type="RefSeq" id="WP_209591742.1">
    <property type="nucleotide sequence ID" value="NZ_JAGGMU010000008.1"/>
</dbReference>
<evidence type="ECO:0000313" key="2">
    <source>
        <dbReference type="Proteomes" id="UP000740329"/>
    </source>
</evidence>
<dbReference type="NCBIfam" id="TIGR02556">
    <property type="entry name" value="cas_TM1802"/>
    <property type="match status" value="1"/>
</dbReference>
<reference evidence="1" key="1">
    <citation type="submission" date="2021-03" db="EMBL/GenBank/DDBJ databases">
        <title>Genomic Encyclopedia of Type Strains, Phase IV (KMG-V): Genome sequencing to study the core and pangenomes of soil and plant-associated prokaryotes.</title>
        <authorList>
            <person name="Whitman W."/>
        </authorList>
    </citation>
    <scope>NUCLEOTIDE SEQUENCE</scope>
    <source>
        <strain evidence="1">C4</strain>
    </source>
</reference>
<proteinExistence type="predicted"/>
<sequence>MLEHIANIGKYSDESNQLIDLWQKDEKDFDGIIEVAITNGKVDNILAKQFDKKVWRNMLFYQVGNGFVGSLVKIEKFKDDKKIIEKLKKKVEKSIKFLDLKFNDNQINQLMDEIIEYVKDTSKNYVVSFNVDDNCPYDIDSLKDKFNSEIEETYLNKSAVKKKCHLCGKEDIAYNTAVYKCYTNDKCIFSNTEDGESFFMCRDCVLNTLKGKKFVDDNLKGYWIGNEVMFLPQNVNEDVLEAFEEFVMYDKSDIERKNPQKLINSIKNNENEVFTSLGNLKTPLDIIFFDDPKASSEWKIRYSINGVLPSRFTIISKLEQKYMNKKGNELNLWMVLNYLILRDDKTKYTSNEAKSILNVIFQGNKYSRNLFFAKVMQKYKAEYGKYLKKEIKYPPNITDIHRIYNFMVDCGCLSNGWNFAYEISDRPFNKENNEDNTMLYESIVKYESINELFDKNKEYFDTDTKKAWFLLGNIYDSIVYYSKKYHNSDKSYLESNFYYGNKFDEKFFQKMLNQCNELMLKYGTTIQGKVGLEKRITDAKYLMADKNNDKNNKLSSDEAKYIFFWGLQQYFGPIKKDEKDEKEE</sequence>
<protein>
    <submittedName>
        <fullName evidence="1">CRISPR-associated protein Csh1</fullName>
    </submittedName>
</protein>
<dbReference type="InterPro" id="IPR013420">
    <property type="entry name" value="CRISPR-assoc_prot_Cas8b/Csh1_C"/>
</dbReference>